<evidence type="ECO:0008006" key="4">
    <source>
        <dbReference type="Google" id="ProtNLM"/>
    </source>
</evidence>
<evidence type="ECO:0000313" key="3">
    <source>
        <dbReference type="Proteomes" id="UP001199525"/>
    </source>
</evidence>
<evidence type="ECO:0000256" key="1">
    <source>
        <dbReference type="SAM" id="MobiDB-lite"/>
    </source>
</evidence>
<dbReference type="RefSeq" id="WP_229484013.1">
    <property type="nucleotide sequence ID" value="NZ_JAIVFQ010000007.1"/>
</dbReference>
<reference evidence="2 3" key="1">
    <citation type="journal article" date="2021" name="Microorganisms">
        <title>Genome Evolution of Filamentous Cyanobacterium Nostoc Species: From Facultative Symbiosis to Free Living.</title>
        <authorList>
            <person name="Huo D."/>
            <person name="Li H."/>
            <person name="Cai F."/>
            <person name="Guo X."/>
            <person name="Qiao Z."/>
            <person name="Wang W."/>
            <person name="Yu G."/>
            <person name="Li R."/>
        </authorList>
    </citation>
    <scope>NUCLEOTIDE SEQUENCE [LARGE SCALE GENOMIC DNA]</scope>
    <source>
        <strain evidence="2 3">CHAB 5714</strain>
    </source>
</reference>
<gene>
    <name evidence="2" type="ORF">LC586_07875</name>
</gene>
<accession>A0ABS8I4M4</accession>
<comment type="caution">
    <text evidence="2">The sequence shown here is derived from an EMBL/GenBank/DDBJ whole genome shotgun (WGS) entry which is preliminary data.</text>
</comment>
<evidence type="ECO:0000313" key="2">
    <source>
        <dbReference type="EMBL" id="MCC5599135.1"/>
    </source>
</evidence>
<dbReference type="Proteomes" id="UP001199525">
    <property type="component" value="Unassembled WGS sequence"/>
</dbReference>
<protein>
    <recommendedName>
        <fullName evidence="4">CopG-like ribbon-helix-helix domain-containing protein</fullName>
    </recommendedName>
</protein>
<keyword evidence="3" id="KW-1185">Reference proteome</keyword>
<feature type="compositionally biased region" description="Polar residues" evidence="1">
    <location>
        <begin position="51"/>
        <end position="63"/>
    </location>
</feature>
<organism evidence="2 3">
    <name type="scientific">Nostoc favosum CHAB5714</name>
    <dbReference type="NCBI Taxonomy" id="2780399"/>
    <lineage>
        <taxon>Bacteria</taxon>
        <taxon>Bacillati</taxon>
        <taxon>Cyanobacteriota</taxon>
        <taxon>Cyanophyceae</taxon>
        <taxon>Nostocales</taxon>
        <taxon>Nostocaceae</taxon>
        <taxon>Nostoc</taxon>
        <taxon>Nostoc favosum</taxon>
    </lineage>
</organism>
<dbReference type="EMBL" id="JAIVFQ010000007">
    <property type="protein sequence ID" value="MCC5599135.1"/>
    <property type="molecule type" value="Genomic_DNA"/>
</dbReference>
<feature type="region of interest" description="Disordered" evidence="1">
    <location>
        <begin position="42"/>
        <end position="63"/>
    </location>
</feature>
<proteinExistence type="predicted"/>
<name>A0ABS8I4M4_9NOSO</name>
<sequence>MPTASDKVTVSVIVSKEVHDKLKQLANSKRWSVSQTGAVLIEEGLDRADQENSTDNNQDQGAA</sequence>